<keyword evidence="1" id="KW-0732">Signal</keyword>
<proteinExistence type="predicted"/>
<reference evidence="2" key="1">
    <citation type="submission" date="2021-01" db="EMBL/GenBank/DDBJ databases">
        <authorList>
            <person name="Corre E."/>
            <person name="Pelletier E."/>
            <person name="Niang G."/>
            <person name="Scheremetjew M."/>
            <person name="Finn R."/>
            <person name="Kale V."/>
            <person name="Holt S."/>
            <person name="Cochrane G."/>
            <person name="Meng A."/>
            <person name="Brown T."/>
            <person name="Cohen L."/>
        </authorList>
    </citation>
    <scope>NUCLEOTIDE SEQUENCE</scope>
    <source>
        <strain evidence="2">UTEX LB 985</strain>
    </source>
</reference>
<gene>
    <name evidence="2" type="ORF">CBRE1094_LOCUS10327</name>
</gene>
<accession>A0A7S2G6F0</accession>
<dbReference type="PANTHER" id="PTHR31906">
    <property type="entry name" value="PLASTID-LIPID-ASSOCIATED PROTEIN 4, CHLOROPLASTIC-RELATED"/>
    <property type="match status" value="1"/>
</dbReference>
<dbReference type="EMBL" id="HBGU01018949">
    <property type="protein sequence ID" value="CAD9430948.1"/>
    <property type="molecule type" value="Transcribed_RNA"/>
</dbReference>
<feature type="signal peptide" evidence="1">
    <location>
        <begin position="1"/>
        <end position="16"/>
    </location>
</feature>
<name>A0A7S2G6F0_9EUKA</name>
<dbReference type="InterPro" id="IPR039633">
    <property type="entry name" value="PAP"/>
</dbReference>
<sequence>MLSAFIVSLLPAWTGPLPQLAHTQRRHLQMCAENTAPVLKDCLLSLLNSNDFTMQSPLSTQRQEVDELILALSALSPTAAPARSPLVNGVWEVAYTQTPGSGFFDSPTRPLALALYATGLSPGVLAQGLAKLPMAAAAIGPVQVTIASADAGQPRVESQTSLSLAGGALTNDLIIRANLAARSDICLREEFVECEALGQRLLLPGPLALARSLFVTYLDEEVLILRDDGGLVNVLRRTDLFPSSGEPSFGDEDDAPGAG</sequence>
<dbReference type="AlphaFoldDB" id="A0A7S2G6F0"/>
<evidence type="ECO:0000313" key="2">
    <source>
        <dbReference type="EMBL" id="CAD9430948.1"/>
    </source>
</evidence>
<evidence type="ECO:0000256" key="1">
    <source>
        <dbReference type="SAM" id="SignalP"/>
    </source>
</evidence>
<protein>
    <recommendedName>
        <fullName evidence="3">Plastid lipid-associated protein/fibrillin conserved domain-containing protein</fullName>
    </recommendedName>
</protein>
<feature type="chain" id="PRO_5031160778" description="Plastid lipid-associated protein/fibrillin conserved domain-containing protein" evidence="1">
    <location>
        <begin position="17"/>
        <end position="259"/>
    </location>
</feature>
<evidence type="ECO:0008006" key="3">
    <source>
        <dbReference type="Google" id="ProtNLM"/>
    </source>
</evidence>
<organism evidence="2">
    <name type="scientific">Haptolina brevifila</name>
    <dbReference type="NCBI Taxonomy" id="156173"/>
    <lineage>
        <taxon>Eukaryota</taxon>
        <taxon>Haptista</taxon>
        <taxon>Haptophyta</taxon>
        <taxon>Prymnesiophyceae</taxon>
        <taxon>Prymnesiales</taxon>
        <taxon>Prymnesiaceae</taxon>
        <taxon>Haptolina</taxon>
    </lineage>
</organism>